<evidence type="ECO:0000313" key="6">
    <source>
        <dbReference type="Proteomes" id="UP000006732"/>
    </source>
</evidence>
<dbReference type="STRING" id="338966.Ppro_1749"/>
<sequence>MNNMQARAVIFDFDGVIVDTEPLHYRAFQQILDPRGLGFSWQEYVETYMGFDDRDAFMEAFSSRGVSLEGGELQRLIARKADIFQDVIKEGINAYPGVVELIRDLHTAKAPLAICSGALRSDIMPILELLGISDCFDVIVTAEDVARSKPDPECYRVSFDRLRECRSESEFCTTDTIAIEDTPAGISAASSAGLRVIAVTNSYAAGQLTAADRIVESLEQLRGVHTP</sequence>
<dbReference type="EMBL" id="CP000482">
    <property type="protein sequence ID" value="ABK99361.1"/>
    <property type="molecule type" value="Genomic_DNA"/>
</dbReference>
<dbReference type="SFLD" id="SFLDG01135">
    <property type="entry name" value="C1.5.6:_HAD__Beta-PGM__Phospha"/>
    <property type="match status" value="1"/>
</dbReference>
<dbReference type="InterPro" id="IPR023214">
    <property type="entry name" value="HAD_sf"/>
</dbReference>
<dbReference type="InterPro" id="IPR051600">
    <property type="entry name" value="Beta-PGM-like"/>
</dbReference>
<dbReference type="Gene3D" id="3.40.50.1000">
    <property type="entry name" value="HAD superfamily/HAD-like"/>
    <property type="match status" value="1"/>
</dbReference>
<dbReference type="Proteomes" id="UP000006732">
    <property type="component" value="Chromosome"/>
</dbReference>
<comment type="similarity">
    <text evidence="2">Belongs to the HAD-like hydrolase superfamily. CbbY/CbbZ/Gph/YieH family.</text>
</comment>
<dbReference type="InterPro" id="IPR041492">
    <property type="entry name" value="HAD_2"/>
</dbReference>
<dbReference type="SFLD" id="SFLDS00003">
    <property type="entry name" value="Haloacid_Dehalogenase"/>
    <property type="match status" value="1"/>
</dbReference>
<comment type="cofactor">
    <cofactor evidence="1">
        <name>Mg(2+)</name>
        <dbReference type="ChEBI" id="CHEBI:18420"/>
    </cofactor>
</comment>
<dbReference type="NCBIfam" id="TIGR01509">
    <property type="entry name" value="HAD-SF-IA-v3"/>
    <property type="match status" value="1"/>
</dbReference>
<dbReference type="RefSeq" id="WP_011735638.1">
    <property type="nucleotide sequence ID" value="NC_008609.1"/>
</dbReference>
<dbReference type="InterPro" id="IPR023198">
    <property type="entry name" value="PGP-like_dom2"/>
</dbReference>
<dbReference type="KEGG" id="ppd:Ppro_1749"/>
<dbReference type="PANTHER" id="PTHR46193">
    <property type="entry name" value="6-PHOSPHOGLUCONATE PHOSPHATASE"/>
    <property type="match status" value="1"/>
</dbReference>
<evidence type="ECO:0000313" key="5">
    <source>
        <dbReference type="EMBL" id="ABK99361.1"/>
    </source>
</evidence>
<evidence type="ECO:0000256" key="3">
    <source>
        <dbReference type="ARBA" id="ARBA00022723"/>
    </source>
</evidence>
<protein>
    <submittedName>
        <fullName evidence="5">HAD-superfamily hydrolase, subfamily IA, variant 3</fullName>
    </submittedName>
</protein>
<dbReference type="HOGENOM" id="CLU_045011_13_3_7"/>
<organism evidence="5 6">
    <name type="scientific">Pelobacter propionicus (strain DSM 2379 / NBRC 103807 / OttBd1)</name>
    <dbReference type="NCBI Taxonomy" id="338966"/>
    <lineage>
        <taxon>Bacteria</taxon>
        <taxon>Pseudomonadati</taxon>
        <taxon>Thermodesulfobacteriota</taxon>
        <taxon>Desulfuromonadia</taxon>
        <taxon>Desulfuromonadales</taxon>
        <taxon>Desulfuromonadaceae</taxon>
        <taxon>Pelobacter</taxon>
    </lineage>
</organism>
<dbReference type="SFLD" id="SFLDG01129">
    <property type="entry name" value="C1.5:_HAD__Beta-PGM__Phosphata"/>
    <property type="match status" value="1"/>
</dbReference>
<keyword evidence="6" id="KW-1185">Reference proteome</keyword>
<reference evidence="5 6" key="1">
    <citation type="submission" date="2006-10" db="EMBL/GenBank/DDBJ databases">
        <title>Complete sequence of chromosome of Pelobacter propionicus DSM 2379.</title>
        <authorList>
            <consortium name="US DOE Joint Genome Institute"/>
            <person name="Copeland A."/>
            <person name="Lucas S."/>
            <person name="Lapidus A."/>
            <person name="Barry K."/>
            <person name="Detter J.C."/>
            <person name="Glavina del Rio T."/>
            <person name="Hammon N."/>
            <person name="Israni S."/>
            <person name="Dalin E."/>
            <person name="Tice H."/>
            <person name="Pitluck S."/>
            <person name="Saunders E."/>
            <person name="Brettin T."/>
            <person name="Bruce D."/>
            <person name="Han C."/>
            <person name="Tapia R."/>
            <person name="Schmutz J."/>
            <person name="Larimer F."/>
            <person name="Land M."/>
            <person name="Hauser L."/>
            <person name="Kyrpides N."/>
            <person name="Kim E."/>
            <person name="Lovley D."/>
            <person name="Richardson P."/>
        </authorList>
    </citation>
    <scope>NUCLEOTIDE SEQUENCE [LARGE SCALE GENOMIC DNA]</scope>
    <source>
        <strain evidence="6">DSM 2379 / NBRC 103807 / OttBd1</strain>
    </source>
</reference>
<dbReference type="AlphaFoldDB" id="A1APU1"/>
<gene>
    <name evidence="5" type="ordered locus">Ppro_1749</name>
</gene>
<keyword evidence="3" id="KW-0479">Metal-binding</keyword>
<proteinExistence type="inferred from homology"/>
<name>A1APU1_PELPD</name>
<dbReference type="InterPro" id="IPR036412">
    <property type="entry name" value="HAD-like_sf"/>
</dbReference>
<evidence type="ECO:0000256" key="4">
    <source>
        <dbReference type="ARBA" id="ARBA00022842"/>
    </source>
</evidence>
<evidence type="ECO:0000256" key="2">
    <source>
        <dbReference type="ARBA" id="ARBA00006171"/>
    </source>
</evidence>
<dbReference type="Gene3D" id="1.10.150.240">
    <property type="entry name" value="Putative phosphatase, domain 2"/>
    <property type="match status" value="1"/>
</dbReference>
<dbReference type="PRINTS" id="PR00413">
    <property type="entry name" value="HADHALOGNASE"/>
</dbReference>
<keyword evidence="4" id="KW-0460">Magnesium</keyword>
<dbReference type="InterPro" id="IPR006439">
    <property type="entry name" value="HAD-SF_hydro_IA"/>
</dbReference>
<accession>A1APU1</accession>
<keyword evidence="5" id="KW-0378">Hydrolase</keyword>
<dbReference type="PANTHER" id="PTHR46193:SF21">
    <property type="entry name" value="SLL1138 PROTEIN"/>
    <property type="match status" value="1"/>
</dbReference>
<dbReference type="Pfam" id="PF13419">
    <property type="entry name" value="HAD_2"/>
    <property type="match status" value="1"/>
</dbReference>
<dbReference type="eggNOG" id="COG0637">
    <property type="taxonomic scope" value="Bacteria"/>
</dbReference>
<dbReference type="GO" id="GO:0016787">
    <property type="term" value="F:hydrolase activity"/>
    <property type="evidence" value="ECO:0007669"/>
    <property type="project" value="UniProtKB-KW"/>
</dbReference>
<evidence type="ECO:0000256" key="1">
    <source>
        <dbReference type="ARBA" id="ARBA00001946"/>
    </source>
</evidence>
<dbReference type="GO" id="GO:0046872">
    <property type="term" value="F:metal ion binding"/>
    <property type="evidence" value="ECO:0007669"/>
    <property type="project" value="UniProtKB-KW"/>
</dbReference>
<dbReference type="SUPFAM" id="SSF56784">
    <property type="entry name" value="HAD-like"/>
    <property type="match status" value="1"/>
</dbReference>